<sequence length="124" mass="13614">MVLLVTCEGKNNKAGTMILKHTLFAALFLLVACGEQEDKPGDILHVAPYSSACIGAGPMDCLRVRSDDEANFQLFYNHIDGFEFEPGHRYTLRVKIEEVASPPADGSSLRYTLLEVVSKEAVNP</sequence>
<organism evidence="2 3">
    <name type="scientific">Alcanivorax jadensis T9</name>
    <dbReference type="NCBI Taxonomy" id="1177181"/>
    <lineage>
        <taxon>Bacteria</taxon>
        <taxon>Pseudomonadati</taxon>
        <taxon>Pseudomonadota</taxon>
        <taxon>Gammaproteobacteria</taxon>
        <taxon>Oceanospirillales</taxon>
        <taxon>Alcanivoracaceae</taxon>
        <taxon>Alcanivorax</taxon>
    </lineage>
</organism>
<evidence type="ECO:0000313" key="2">
    <source>
        <dbReference type="EMBL" id="KGD62444.1"/>
    </source>
</evidence>
<dbReference type="InterPro" id="IPR025485">
    <property type="entry name" value="DUF4377"/>
</dbReference>
<evidence type="ECO:0000313" key="3">
    <source>
        <dbReference type="Proteomes" id="UP000029443"/>
    </source>
</evidence>
<comment type="caution">
    <text evidence="2">The sequence shown here is derived from an EMBL/GenBank/DDBJ whole genome shotgun (WGS) entry which is preliminary data.</text>
</comment>
<evidence type="ECO:0000259" key="1">
    <source>
        <dbReference type="Pfam" id="PF14302"/>
    </source>
</evidence>
<protein>
    <recommendedName>
        <fullName evidence="1">DUF4377 domain-containing protein</fullName>
    </recommendedName>
</protein>
<name>A0ABR4WH30_9GAMM</name>
<proteinExistence type="predicted"/>
<dbReference type="EMBL" id="ARXU01000002">
    <property type="protein sequence ID" value="KGD62444.1"/>
    <property type="molecule type" value="Genomic_DNA"/>
</dbReference>
<dbReference type="Proteomes" id="UP000029443">
    <property type="component" value="Unassembled WGS sequence"/>
</dbReference>
<gene>
    <name evidence="2" type="ORF">T9A_00735</name>
</gene>
<dbReference type="Pfam" id="PF14302">
    <property type="entry name" value="DUF4377"/>
    <property type="match status" value="1"/>
</dbReference>
<reference evidence="2 3" key="1">
    <citation type="submission" date="2012-09" db="EMBL/GenBank/DDBJ databases">
        <title>Genome Sequence of alkane-degrading Bacterium Alcanivorax jadensis T9.</title>
        <authorList>
            <person name="Lai Q."/>
            <person name="Shao Z."/>
        </authorList>
    </citation>
    <scope>NUCLEOTIDE SEQUENCE [LARGE SCALE GENOMIC DNA]</scope>
    <source>
        <strain evidence="2 3">T9</strain>
    </source>
</reference>
<feature type="domain" description="DUF4377" evidence="1">
    <location>
        <begin position="46"/>
        <end position="119"/>
    </location>
</feature>
<keyword evidence="3" id="KW-1185">Reference proteome</keyword>
<accession>A0ABR4WH30</accession>